<name>A0A6A2ZUJ1_HIBSY</name>
<proteinExistence type="predicted"/>
<keyword evidence="5" id="KW-1185">Reference proteome</keyword>
<evidence type="ECO:0000313" key="5">
    <source>
        <dbReference type="Proteomes" id="UP000436088"/>
    </source>
</evidence>
<feature type="transmembrane region" description="Helical" evidence="2">
    <location>
        <begin position="460"/>
        <end position="480"/>
    </location>
</feature>
<keyword evidence="2" id="KW-1133">Transmembrane helix</keyword>
<feature type="compositionally biased region" description="Polar residues" evidence="1">
    <location>
        <begin position="352"/>
        <end position="366"/>
    </location>
</feature>
<feature type="domain" description="TORTIFOLIA1/SINE1-2 N-terminal" evidence="3">
    <location>
        <begin position="2"/>
        <end position="140"/>
    </location>
</feature>
<dbReference type="InterPro" id="IPR033337">
    <property type="entry name" value="TORTIFOLIA1/SINE1-2"/>
</dbReference>
<gene>
    <name evidence="4" type="ORF">F3Y22_tig00110710pilonHSYRG00021</name>
</gene>
<dbReference type="PANTHER" id="PTHR31355:SF4">
    <property type="entry name" value="TOG DOMAIN-CONTAINING PROTEIN"/>
    <property type="match status" value="1"/>
</dbReference>
<reference evidence="4" key="1">
    <citation type="submission" date="2019-09" db="EMBL/GenBank/DDBJ databases">
        <title>Draft genome information of white flower Hibiscus syriacus.</title>
        <authorList>
            <person name="Kim Y.-M."/>
        </authorList>
    </citation>
    <scope>NUCLEOTIDE SEQUENCE [LARGE SCALE GENOMIC DNA]</scope>
    <source>
        <strain evidence="4">YM2019G1</strain>
    </source>
</reference>
<dbReference type="GO" id="GO:0008017">
    <property type="term" value="F:microtubule binding"/>
    <property type="evidence" value="ECO:0007669"/>
    <property type="project" value="InterPro"/>
</dbReference>
<dbReference type="Pfam" id="PF24714">
    <property type="entry name" value="TOR1L1_N"/>
    <property type="match status" value="1"/>
</dbReference>
<evidence type="ECO:0000256" key="1">
    <source>
        <dbReference type="SAM" id="MobiDB-lite"/>
    </source>
</evidence>
<sequence>MKALKSYVRDLDSKEIPVFLAQVSETKETGFVSGEYTISLYEVLARVHGVKIVPQIDSIMSTIIKTLASSAGSFPLQQACSKVVPAIARYGIDPTTPEDKKRHIIHSLCKPLSESLLASQESLSSGSALCLKALVESDNWRYASDEMVNNVCQNVAAYARLLIKSGLRISNAGLAEELIIEEMEKCQSDQMAYVKGAAYEASQTAKKIAQEEGLKFENSCGSVTGSNFGRRDHSRRRNIVATSDESAATASPESQTLDSFMEYDSFLESPISMTQISCNMEYDQKSVNRKLWSYENGGVDVSLKDGLFSAVAQGGSVCDSPSDLRSNHGTEFTKEFSGFLNISPKSGLPRSATPSPQRSRSRINVDNLFTTPRRLIHSLQDPNGLSSDYSGKRYTDNNSYWYGTNNDVKGKARSYTDGESVSSTDDSPAELDVQGTNGGVPVNKKEILEFQNEKVSKKTAYKMFFGLFLIIIVALASLLWTEVEDESFNIVPT</sequence>
<evidence type="ECO:0000313" key="4">
    <source>
        <dbReference type="EMBL" id="KAE8695443.1"/>
    </source>
</evidence>
<feature type="region of interest" description="Disordered" evidence="1">
    <location>
        <begin position="343"/>
        <end position="366"/>
    </location>
</feature>
<accession>A0A6A2ZUJ1</accession>
<dbReference type="AlphaFoldDB" id="A0A6A2ZUJ1"/>
<protein>
    <recommendedName>
        <fullName evidence="3">TORTIFOLIA1/SINE1-2 N-terminal domain-containing protein</fullName>
    </recommendedName>
</protein>
<dbReference type="InterPro" id="IPR057600">
    <property type="entry name" value="TORTIFOLIA1/SINE1-2_N"/>
</dbReference>
<keyword evidence="2" id="KW-0472">Membrane</keyword>
<dbReference type="EMBL" id="VEPZ02001081">
    <property type="protein sequence ID" value="KAE8695443.1"/>
    <property type="molecule type" value="Genomic_DNA"/>
</dbReference>
<dbReference type="GO" id="GO:0005874">
    <property type="term" value="C:microtubule"/>
    <property type="evidence" value="ECO:0007669"/>
    <property type="project" value="InterPro"/>
</dbReference>
<dbReference type="Proteomes" id="UP000436088">
    <property type="component" value="Unassembled WGS sequence"/>
</dbReference>
<feature type="compositionally biased region" description="Polar residues" evidence="1">
    <location>
        <begin position="417"/>
        <end position="426"/>
    </location>
</feature>
<evidence type="ECO:0000259" key="3">
    <source>
        <dbReference type="Pfam" id="PF24714"/>
    </source>
</evidence>
<organism evidence="4 5">
    <name type="scientific">Hibiscus syriacus</name>
    <name type="common">Rose of Sharon</name>
    <dbReference type="NCBI Taxonomy" id="106335"/>
    <lineage>
        <taxon>Eukaryota</taxon>
        <taxon>Viridiplantae</taxon>
        <taxon>Streptophyta</taxon>
        <taxon>Embryophyta</taxon>
        <taxon>Tracheophyta</taxon>
        <taxon>Spermatophyta</taxon>
        <taxon>Magnoliopsida</taxon>
        <taxon>eudicotyledons</taxon>
        <taxon>Gunneridae</taxon>
        <taxon>Pentapetalae</taxon>
        <taxon>rosids</taxon>
        <taxon>malvids</taxon>
        <taxon>Malvales</taxon>
        <taxon>Malvaceae</taxon>
        <taxon>Malvoideae</taxon>
        <taxon>Hibiscus</taxon>
    </lineage>
</organism>
<feature type="region of interest" description="Disordered" evidence="1">
    <location>
        <begin position="412"/>
        <end position="438"/>
    </location>
</feature>
<comment type="caution">
    <text evidence="4">The sequence shown here is derived from an EMBL/GenBank/DDBJ whole genome shotgun (WGS) entry which is preliminary data.</text>
</comment>
<keyword evidence="2" id="KW-0812">Transmembrane</keyword>
<dbReference type="PANTHER" id="PTHR31355">
    <property type="entry name" value="MICROTUBULE-ASSOCIATED PROTEIN TORTIFOLIA1"/>
    <property type="match status" value="1"/>
</dbReference>
<evidence type="ECO:0000256" key="2">
    <source>
        <dbReference type="SAM" id="Phobius"/>
    </source>
</evidence>